<evidence type="ECO:0000313" key="4">
    <source>
        <dbReference type="Proteomes" id="UP000018688"/>
    </source>
</evidence>
<reference evidence="3 4" key="1">
    <citation type="submission" date="2013-10" db="EMBL/GenBank/DDBJ databases">
        <title>The Genome Sequence of Helicobacter canis NCTC 12740.</title>
        <authorList>
            <consortium name="The Broad Institute Genomics Platform"/>
            <person name="Earl A."/>
            <person name="Fox J.G."/>
            <person name="Shen Z."/>
            <person name="Young S.K."/>
            <person name="Zeng Q."/>
            <person name="Gargeya S."/>
            <person name="Fitzgerald M."/>
            <person name="Abouelleil A."/>
            <person name="Alvarado L."/>
            <person name="Chapman S.B."/>
            <person name="Gainer-Dewar J."/>
            <person name="Goldberg J."/>
            <person name="Griggs A."/>
            <person name="Gujja S."/>
            <person name="Hansen M."/>
            <person name="Howarth C."/>
            <person name="Imamovic A."/>
            <person name="Ireland A."/>
            <person name="Larimer J."/>
            <person name="McCowan C."/>
            <person name="Murphy C."/>
            <person name="Pearson M."/>
            <person name="Poon T.W."/>
            <person name="Priest M."/>
            <person name="Roberts A."/>
            <person name="Saif S."/>
            <person name="Shea T."/>
            <person name="Sykes S."/>
            <person name="Wortman J."/>
            <person name="Nusbaum C."/>
            <person name="Birren B."/>
        </authorList>
    </citation>
    <scope>NUCLEOTIDE SEQUENCE [LARGE SCALE GENOMIC DNA]</scope>
    <source>
        <strain evidence="3 4">NCTC 12740</strain>
    </source>
</reference>
<protein>
    <recommendedName>
        <fullName evidence="5">3-oxoacyl-[acyl-carrier-protein] reductase</fullName>
    </recommendedName>
</protein>
<dbReference type="PROSITE" id="PS00061">
    <property type="entry name" value="ADH_SHORT"/>
    <property type="match status" value="1"/>
</dbReference>
<keyword evidence="2" id="KW-0560">Oxidoreductase</keyword>
<dbReference type="GO" id="GO:0006633">
    <property type="term" value="P:fatty acid biosynthetic process"/>
    <property type="evidence" value="ECO:0007669"/>
    <property type="project" value="TreeGrafter"/>
</dbReference>
<dbReference type="Pfam" id="PF13561">
    <property type="entry name" value="adh_short_C2"/>
    <property type="match status" value="1"/>
</dbReference>
<dbReference type="EMBL" id="AZJJ01000001">
    <property type="protein sequence ID" value="ETD27580.1"/>
    <property type="molecule type" value="Genomic_DNA"/>
</dbReference>
<dbReference type="RefSeq" id="WP_023929412.1">
    <property type="nucleotide sequence ID" value="NZ_KI669458.1"/>
</dbReference>
<sequence>MYSALITGGSRGIGRAIKDLFESRGLKVYAPSSKQLNLADTQSIKAYTATLDRVDILINCAGINKLAHLEEASDELIQEMFQVNLFSNMQLIAAIVPKMKQNNYGRIVNFSSIWSRFSKNARVVYSSAKAGVSGLSMALGVELSPYGILTNAIAPGFINTEMTAINNAPPLIESIKESLPIKRLGEPMEVAELAYFLSVKNTYITGQTIFIDGGFSCV</sequence>
<evidence type="ECO:0000256" key="1">
    <source>
        <dbReference type="ARBA" id="ARBA00006484"/>
    </source>
</evidence>
<evidence type="ECO:0000256" key="2">
    <source>
        <dbReference type="ARBA" id="ARBA00023002"/>
    </source>
</evidence>
<gene>
    <name evidence="3" type="ORF">HMPREF2087_00498</name>
</gene>
<accession>V8CKN5</accession>
<dbReference type="PRINTS" id="PR00081">
    <property type="entry name" value="GDHRDH"/>
</dbReference>
<dbReference type="SUPFAM" id="SSF51735">
    <property type="entry name" value="NAD(P)-binding Rossmann-fold domains"/>
    <property type="match status" value="1"/>
</dbReference>
<dbReference type="STRING" id="1357399.HMPREF2087_00498"/>
<evidence type="ECO:0000313" key="3">
    <source>
        <dbReference type="EMBL" id="ETD27580.1"/>
    </source>
</evidence>
<dbReference type="PATRIC" id="fig|1357399.3.peg.522"/>
<dbReference type="InterPro" id="IPR020904">
    <property type="entry name" value="Sc_DH/Rdtase_CS"/>
</dbReference>
<dbReference type="InterPro" id="IPR002347">
    <property type="entry name" value="SDR_fam"/>
</dbReference>
<dbReference type="GO" id="GO:0016616">
    <property type="term" value="F:oxidoreductase activity, acting on the CH-OH group of donors, NAD or NADP as acceptor"/>
    <property type="evidence" value="ECO:0007669"/>
    <property type="project" value="TreeGrafter"/>
</dbReference>
<dbReference type="Proteomes" id="UP000018688">
    <property type="component" value="Unassembled WGS sequence"/>
</dbReference>
<dbReference type="PANTHER" id="PTHR42760">
    <property type="entry name" value="SHORT-CHAIN DEHYDROGENASES/REDUCTASES FAMILY MEMBER"/>
    <property type="match status" value="1"/>
</dbReference>
<dbReference type="Gene3D" id="3.40.50.720">
    <property type="entry name" value="NAD(P)-binding Rossmann-like Domain"/>
    <property type="match status" value="1"/>
</dbReference>
<organism evidence="3 4">
    <name type="scientific">Helicobacter canis NCTC 12740</name>
    <dbReference type="NCBI Taxonomy" id="1357399"/>
    <lineage>
        <taxon>Bacteria</taxon>
        <taxon>Pseudomonadati</taxon>
        <taxon>Campylobacterota</taxon>
        <taxon>Epsilonproteobacteria</taxon>
        <taxon>Campylobacterales</taxon>
        <taxon>Helicobacteraceae</taxon>
        <taxon>Helicobacter</taxon>
    </lineage>
</organism>
<name>V8CKN5_9HELI</name>
<evidence type="ECO:0008006" key="5">
    <source>
        <dbReference type="Google" id="ProtNLM"/>
    </source>
</evidence>
<dbReference type="PRINTS" id="PR00080">
    <property type="entry name" value="SDRFAMILY"/>
</dbReference>
<dbReference type="CDD" id="cd05233">
    <property type="entry name" value="SDR_c"/>
    <property type="match status" value="1"/>
</dbReference>
<comment type="caution">
    <text evidence="3">The sequence shown here is derived from an EMBL/GenBank/DDBJ whole genome shotgun (WGS) entry which is preliminary data.</text>
</comment>
<keyword evidence="4" id="KW-1185">Reference proteome</keyword>
<dbReference type="PANTHER" id="PTHR42760:SF133">
    <property type="entry name" value="3-OXOACYL-[ACYL-CARRIER-PROTEIN] REDUCTASE"/>
    <property type="match status" value="1"/>
</dbReference>
<dbReference type="eggNOG" id="COG1028">
    <property type="taxonomic scope" value="Bacteria"/>
</dbReference>
<dbReference type="AlphaFoldDB" id="V8CKN5"/>
<dbReference type="InterPro" id="IPR036291">
    <property type="entry name" value="NAD(P)-bd_dom_sf"/>
</dbReference>
<dbReference type="HOGENOM" id="CLU_010194_1_3_7"/>
<proteinExistence type="inferred from homology"/>
<comment type="similarity">
    <text evidence="1">Belongs to the short-chain dehydrogenases/reductases (SDR) family.</text>
</comment>
<dbReference type="GO" id="GO:0048038">
    <property type="term" value="F:quinone binding"/>
    <property type="evidence" value="ECO:0007669"/>
    <property type="project" value="TreeGrafter"/>
</dbReference>